<evidence type="ECO:0000313" key="1">
    <source>
        <dbReference type="EMBL" id="MDL5030765.1"/>
    </source>
</evidence>
<comment type="caution">
    <text evidence="1">The sequence shown here is derived from an EMBL/GenBank/DDBJ whole genome shotgun (WGS) entry which is preliminary data.</text>
</comment>
<organism evidence="1 2">
    <name type="scientific">Roseateles subflavus</name>
    <dbReference type="NCBI Taxonomy" id="3053353"/>
    <lineage>
        <taxon>Bacteria</taxon>
        <taxon>Pseudomonadati</taxon>
        <taxon>Pseudomonadota</taxon>
        <taxon>Betaproteobacteria</taxon>
        <taxon>Burkholderiales</taxon>
        <taxon>Sphaerotilaceae</taxon>
        <taxon>Roseateles</taxon>
    </lineage>
</organism>
<sequence length="134" mass="14500">MAPLLASAQPDLRPEVVVASVGEAQRRCSPTDGPSLQLSFDASEGRRLVLWLKAEPGRAWGTWPTGRPDEAGGLSAALCRDDGTDCLALRDSWITVAVDGSIFKGRWRVRTPQGHLIEQYFTASVPSEPRPKCG</sequence>
<keyword evidence="2" id="KW-1185">Reference proteome</keyword>
<dbReference type="RefSeq" id="WP_285980892.1">
    <property type="nucleotide sequence ID" value="NZ_JASVDS010000001.1"/>
</dbReference>
<proteinExistence type="predicted"/>
<accession>A0ABT7LGI3</accession>
<protein>
    <recommendedName>
        <fullName evidence="3">Alkaline proteinase inhibitor/ Outer membrane lipoprotein Omp19 domain-containing protein</fullName>
    </recommendedName>
</protein>
<evidence type="ECO:0008006" key="3">
    <source>
        <dbReference type="Google" id="ProtNLM"/>
    </source>
</evidence>
<evidence type="ECO:0000313" key="2">
    <source>
        <dbReference type="Proteomes" id="UP001238603"/>
    </source>
</evidence>
<gene>
    <name evidence="1" type="ORF">QRD43_02510</name>
</gene>
<reference evidence="1 2" key="1">
    <citation type="submission" date="2023-06" db="EMBL/GenBank/DDBJ databases">
        <title>Pelomonas sp. APW6 16S ribosomal RNA gene genome sequencing and assembly.</title>
        <authorList>
            <person name="Woo H."/>
        </authorList>
    </citation>
    <scope>NUCLEOTIDE SEQUENCE [LARGE SCALE GENOMIC DNA]</scope>
    <source>
        <strain evidence="1 2">APW6</strain>
    </source>
</reference>
<name>A0ABT7LGI3_9BURK</name>
<dbReference type="EMBL" id="JASVDS010000001">
    <property type="protein sequence ID" value="MDL5030765.1"/>
    <property type="molecule type" value="Genomic_DNA"/>
</dbReference>
<dbReference type="Proteomes" id="UP001238603">
    <property type="component" value="Unassembled WGS sequence"/>
</dbReference>